<dbReference type="Proteomes" id="UP001364617">
    <property type="component" value="Unassembled WGS sequence"/>
</dbReference>
<dbReference type="SMART" id="SM00179">
    <property type="entry name" value="EGF_CA"/>
    <property type="match status" value="1"/>
</dbReference>
<name>A0AAN9CYZ9_9TELE</name>
<dbReference type="PROSITE" id="PS50041">
    <property type="entry name" value="C_TYPE_LECTIN_2"/>
    <property type="match status" value="1"/>
</dbReference>
<dbReference type="CDD" id="cd00054">
    <property type="entry name" value="EGF_CA"/>
    <property type="match status" value="1"/>
</dbReference>
<evidence type="ECO:0000313" key="14">
    <source>
        <dbReference type="Proteomes" id="UP001364617"/>
    </source>
</evidence>
<keyword evidence="2" id="KW-0597">Phosphoprotein</keyword>
<feature type="region of interest" description="Disordered" evidence="9">
    <location>
        <begin position="355"/>
        <end position="377"/>
    </location>
</feature>
<keyword evidence="6 10" id="KW-1133">Transmembrane helix</keyword>
<feature type="signal peptide" evidence="11">
    <location>
        <begin position="1"/>
        <end position="18"/>
    </location>
</feature>
<accession>A0AAN9CYZ9</accession>
<dbReference type="InterPro" id="IPR001881">
    <property type="entry name" value="EGF-like_Ca-bd_dom"/>
</dbReference>
<keyword evidence="7 10" id="KW-0472">Membrane</keyword>
<dbReference type="PROSITE" id="PS01187">
    <property type="entry name" value="EGF_CA"/>
    <property type="match status" value="1"/>
</dbReference>
<dbReference type="GO" id="GO:0030246">
    <property type="term" value="F:carbohydrate binding"/>
    <property type="evidence" value="ECO:0007669"/>
    <property type="project" value="UniProtKB-KW"/>
</dbReference>
<evidence type="ECO:0000313" key="13">
    <source>
        <dbReference type="EMBL" id="KAK7152663.1"/>
    </source>
</evidence>
<comment type="caution">
    <text evidence="13">The sequence shown here is derived from an EMBL/GenBank/DDBJ whole genome shotgun (WGS) entry which is preliminary data.</text>
</comment>
<protein>
    <recommendedName>
        <fullName evidence="12">C-type lectin domain-containing protein</fullName>
    </recommendedName>
</protein>
<evidence type="ECO:0000256" key="10">
    <source>
        <dbReference type="SAM" id="Phobius"/>
    </source>
</evidence>
<dbReference type="PROSITE" id="PS00010">
    <property type="entry name" value="ASX_HYDROXYL"/>
    <property type="match status" value="1"/>
</dbReference>
<evidence type="ECO:0000256" key="1">
    <source>
        <dbReference type="ARBA" id="ARBA00004479"/>
    </source>
</evidence>
<dbReference type="AlphaFoldDB" id="A0AAN9CYZ9"/>
<dbReference type="EMBL" id="JAYKXH010000011">
    <property type="protein sequence ID" value="KAK7152663.1"/>
    <property type="molecule type" value="Genomic_DNA"/>
</dbReference>
<feature type="compositionally biased region" description="Polar residues" evidence="9">
    <location>
        <begin position="270"/>
        <end position="304"/>
    </location>
</feature>
<dbReference type="GO" id="GO:0032502">
    <property type="term" value="P:developmental process"/>
    <property type="evidence" value="ECO:0007669"/>
    <property type="project" value="UniProtKB-ARBA"/>
</dbReference>
<dbReference type="Gene3D" id="2.10.25.10">
    <property type="entry name" value="Laminin"/>
    <property type="match status" value="1"/>
</dbReference>
<keyword evidence="4 11" id="KW-0732">Signal</keyword>
<evidence type="ECO:0000256" key="11">
    <source>
        <dbReference type="SAM" id="SignalP"/>
    </source>
</evidence>
<dbReference type="GO" id="GO:0016020">
    <property type="term" value="C:membrane"/>
    <property type="evidence" value="ECO:0007669"/>
    <property type="project" value="UniProtKB-SubCell"/>
</dbReference>
<feature type="domain" description="C-type lectin" evidence="12">
    <location>
        <begin position="19"/>
        <end position="153"/>
    </location>
</feature>
<dbReference type="SUPFAM" id="SSF57196">
    <property type="entry name" value="EGF/Laminin"/>
    <property type="match status" value="1"/>
</dbReference>
<keyword evidence="14" id="KW-1185">Reference proteome</keyword>
<evidence type="ECO:0000256" key="3">
    <source>
        <dbReference type="ARBA" id="ARBA00022692"/>
    </source>
</evidence>
<evidence type="ECO:0000256" key="6">
    <source>
        <dbReference type="ARBA" id="ARBA00022989"/>
    </source>
</evidence>
<evidence type="ECO:0000259" key="12">
    <source>
        <dbReference type="PROSITE" id="PS50041"/>
    </source>
</evidence>
<evidence type="ECO:0000256" key="7">
    <source>
        <dbReference type="ARBA" id="ARBA00023136"/>
    </source>
</evidence>
<dbReference type="InterPro" id="IPR000152">
    <property type="entry name" value="EGF-type_Asp/Asn_hydroxyl_site"/>
</dbReference>
<feature type="region of interest" description="Disordered" evidence="9">
    <location>
        <begin position="268"/>
        <end position="306"/>
    </location>
</feature>
<evidence type="ECO:0000256" key="2">
    <source>
        <dbReference type="ARBA" id="ARBA00022553"/>
    </source>
</evidence>
<sequence length="377" mass="41975">MDFWTGLYLMSFLNMACCLPESSYTVHLNTLSFNAAQNRCLPRNFLTNIPKEEEMAKILKTIWDKNNKTATSFWIGLKRNKGDCFRKDLPLKGFSWTVDSSTQSDVKMWKKEPSDSCTDIRCGLLSVKYGETAATSNGFVDATCKQEHPFICKRNVTVTCRPPDILGTHDKISYPNDTDTCYVHCGSGASFTLKCSKDLVWTVFDNKNMDISQLCLECKKGYRRDESGSCVDVNECEESKPCTHRCLNTEGSYKCVCSDNDKDDCDGSKPPTTDLRSNDHSNVNRGKSVLTQPTSLPDDVTTSETDVHVEESAGDASNIIVPVIIALLIFIVLLVIVAAIVKGCIRRRSTKPSRRKAEAVALNGSSSMEKVNEKEET</sequence>
<dbReference type="Gene3D" id="3.10.100.10">
    <property type="entry name" value="Mannose-Binding Protein A, subunit A"/>
    <property type="match status" value="1"/>
</dbReference>
<evidence type="ECO:0000256" key="5">
    <source>
        <dbReference type="ARBA" id="ARBA00022734"/>
    </source>
</evidence>
<gene>
    <name evidence="13" type="ORF">R3I93_010777</name>
</gene>
<dbReference type="InterPro" id="IPR001304">
    <property type="entry name" value="C-type_lectin-like"/>
</dbReference>
<keyword evidence="3 10" id="KW-0812">Transmembrane</keyword>
<dbReference type="GO" id="GO:0005509">
    <property type="term" value="F:calcium ion binding"/>
    <property type="evidence" value="ECO:0007669"/>
    <property type="project" value="InterPro"/>
</dbReference>
<dbReference type="InterPro" id="IPR051505">
    <property type="entry name" value="C-type_lectin_domain"/>
</dbReference>
<keyword evidence="5" id="KW-0430">Lectin</keyword>
<dbReference type="PANTHER" id="PTHR14789">
    <property type="entry name" value="CHONDROLECTIN VARIANT CHODLFDELTAE"/>
    <property type="match status" value="1"/>
</dbReference>
<proteinExistence type="predicted"/>
<dbReference type="PANTHER" id="PTHR14789:SF8">
    <property type="entry name" value="C-TYPE LECTIN DOMAIN FAMILY 14 MEMBER A PRECURSOR-RELATED"/>
    <property type="match status" value="1"/>
</dbReference>
<dbReference type="Pfam" id="PF00059">
    <property type="entry name" value="Lectin_C"/>
    <property type="match status" value="1"/>
</dbReference>
<reference evidence="13 14" key="1">
    <citation type="submission" date="2024-02" db="EMBL/GenBank/DDBJ databases">
        <title>Chromosome-level genome assembly of the Eurasian Minnow (Phoxinus phoxinus).</title>
        <authorList>
            <person name="Oriowo T.O."/>
            <person name="Martin S."/>
            <person name="Stange M."/>
            <person name="Chrysostomakis Y."/>
            <person name="Brown T."/>
            <person name="Winkler S."/>
            <person name="Kukowka S."/>
            <person name="Myers E.W."/>
            <person name="Bohne A."/>
        </authorList>
    </citation>
    <scope>NUCLEOTIDE SEQUENCE [LARGE SCALE GENOMIC DNA]</scope>
    <source>
        <strain evidence="13">ZFMK-TIS-60720</strain>
        <tissue evidence="13">Whole Organism</tissue>
    </source>
</reference>
<dbReference type="InterPro" id="IPR018097">
    <property type="entry name" value="EGF_Ca-bd_CS"/>
</dbReference>
<feature type="chain" id="PRO_5042992467" description="C-type lectin domain-containing protein" evidence="11">
    <location>
        <begin position="19"/>
        <end position="377"/>
    </location>
</feature>
<dbReference type="SUPFAM" id="SSF56436">
    <property type="entry name" value="C-type lectin-like"/>
    <property type="match status" value="1"/>
</dbReference>
<keyword evidence="8" id="KW-1015">Disulfide bond</keyword>
<dbReference type="InterPro" id="IPR016187">
    <property type="entry name" value="CTDL_fold"/>
</dbReference>
<evidence type="ECO:0000256" key="8">
    <source>
        <dbReference type="ARBA" id="ARBA00023157"/>
    </source>
</evidence>
<organism evidence="13 14">
    <name type="scientific">Phoxinus phoxinus</name>
    <name type="common">Eurasian minnow</name>
    <dbReference type="NCBI Taxonomy" id="58324"/>
    <lineage>
        <taxon>Eukaryota</taxon>
        <taxon>Metazoa</taxon>
        <taxon>Chordata</taxon>
        <taxon>Craniata</taxon>
        <taxon>Vertebrata</taxon>
        <taxon>Euteleostomi</taxon>
        <taxon>Actinopterygii</taxon>
        <taxon>Neopterygii</taxon>
        <taxon>Teleostei</taxon>
        <taxon>Ostariophysi</taxon>
        <taxon>Cypriniformes</taxon>
        <taxon>Leuciscidae</taxon>
        <taxon>Phoxininae</taxon>
        <taxon>Phoxinus</taxon>
    </lineage>
</organism>
<feature type="transmembrane region" description="Helical" evidence="10">
    <location>
        <begin position="319"/>
        <end position="345"/>
    </location>
</feature>
<dbReference type="InterPro" id="IPR016186">
    <property type="entry name" value="C-type_lectin-like/link_sf"/>
</dbReference>
<comment type="subcellular location">
    <subcellularLocation>
        <location evidence="1">Membrane</location>
        <topology evidence="1">Single-pass type I membrane protein</topology>
    </subcellularLocation>
</comment>
<evidence type="ECO:0000256" key="9">
    <source>
        <dbReference type="SAM" id="MobiDB-lite"/>
    </source>
</evidence>
<evidence type="ECO:0000256" key="4">
    <source>
        <dbReference type="ARBA" id="ARBA00022729"/>
    </source>
</evidence>